<dbReference type="InterPro" id="IPR000433">
    <property type="entry name" value="Znf_ZZ"/>
</dbReference>
<evidence type="ECO:0000313" key="7">
    <source>
        <dbReference type="Proteomes" id="UP000799750"/>
    </source>
</evidence>
<feature type="domain" description="ZZ-type" evidence="5">
    <location>
        <begin position="227"/>
        <end position="274"/>
    </location>
</feature>
<evidence type="ECO:0000256" key="1">
    <source>
        <dbReference type="ARBA" id="ARBA00022723"/>
    </source>
</evidence>
<evidence type="ECO:0000256" key="3">
    <source>
        <dbReference type="ARBA" id="ARBA00022833"/>
    </source>
</evidence>
<dbReference type="Gene3D" id="3.30.60.90">
    <property type="match status" value="1"/>
</dbReference>
<evidence type="ECO:0000259" key="5">
    <source>
        <dbReference type="SMART" id="SM00291"/>
    </source>
</evidence>
<dbReference type="SUPFAM" id="SSF57850">
    <property type="entry name" value="RING/U-box"/>
    <property type="match status" value="1"/>
</dbReference>
<evidence type="ECO:0000256" key="4">
    <source>
        <dbReference type="PROSITE-ProRule" id="PRU00023"/>
    </source>
</evidence>
<dbReference type="InterPro" id="IPR036770">
    <property type="entry name" value="Ankyrin_rpt-contain_sf"/>
</dbReference>
<dbReference type="AlphaFoldDB" id="A0A6A6QNC3"/>
<protein>
    <recommendedName>
        <fullName evidence="5">ZZ-type domain-containing protein</fullName>
    </recommendedName>
</protein>
<gene>
    <name evidence="6" type="ORF">BU16DRAFT_58449</name>
</gene>
<dbReference type="InterPro" id="IPR002110">
    <property type="entry name" value="Ankyrin_rpt"/>
</dbReference>
<reference evidence="6" key="1">
    <citation type="journal article" date="2020" name="Stud. Mycol.">
        <title>101 Dothideomycetes genomes: a test case for predicting lifestyles and emergence of pathogens.</title>
        <authorList>
            <person name="Haridas S."/>
            <person name="Albert R."/>
            <person name="Binder M."/>
            <person name="Bloem J."/>
            <person name="Labutti K."/>
            <person name="Salamov A."/>
            <person name="Andreopoulos B."/>
            <person name="Baker S."/>
            <person name="Barry K."/>
            <person name="Bills G."/>
            <person name="Bluhm B."/>
            <person name="Cannon C."/>
            <person name="Castanera R."/>
            <person name="Culley D."/>
            <person name="Daum C."/>
            <person name="Ezra D."/>
            <person name="Gonzalez J."/>
            <person name="Henrissat B."/>
            <person name="Kuo A."/>
            <person name="Liang C."/>
            <person name="Lipzen A."/>
            <person name="Lutzoni F."/>
            <person name="Magnuson J."/>
            <person name="Mondo S."/>
            <person name="Nolan M."/>
            <person name="Ohm R."/>
            <person name="Pangilinan J."/>
            <person name="Park H.-J."/>
            <person name="Ramirez L."/>
            <person name="Alfaro M."/>
            <person name="Sun H."/>
            <person name="Tritt A."/>
            <person name="Yoshinaga Y."/>
            <person name="Zwiers L.-H."/>
            <person name="Turgeon B."/>
            <person name="Goodwin S."/>
            <person name="Spatafora J."/>
            <person name="Crous P."/>
            <person name="Grigoriev I."/>
        </authorList>
    </citation>
    <scope>NUCLEOTIDE SEQUENCE</scope>
    <source>
        <strain evidence="6">CBS 269.34</strain>
    </source>
</reference>
<dbReference type="EMBL" id="MU004191">
    <property type="protein sequence ID" value="KAF2493875.1"/>
    <property type="molecule type" value="Genomic_DNA"/>
</dbReference>
<proteinExistence type="predicted"/>
<keyword evidence="4" id="KW-0040">ANK repeat</keyword>
<sequence>MYAATSREDPINLQSLLTHCDARVTPSPMCTAAARGFRNAAQHLLRNGALVDGIPSPYCVGIPIFRALQYNNEEVFQLLINSGADLSVRSSGTNVSTVLEVAALYRSSSKLIKKLLQEDGSYINMVSSKGLTIHYWAKHDSFIGRALQRDEIAPSLEAVRTYDVDHCDKRVLYSTILHILKSMRGCCTVRHHYGRAALSSSLIICGRSYYEYAAIFDEQGIALNNIVVQPYRCSNCSVSLDGFMRGTRYRCLNCIDTDLCADCYSSWQQSNGDMEFCKSHEFYETPRPCWYGLKEGTVTEDGKTLAELVSFLEDTFTMLLASEQRS</sequence>
<evidence type="ECO:0000256" key="2">
    <source>
        <dbReference type="ARBA" id="ARBA00022771"/>
    </source>
</evidence>
<dbReference type="Gene3D" id="1.25.40.20">
    <property type="entry name" value="Ankyrin repeat-containing domain"/>
    <property type="match status" value="1"/>
</dbReference>
<dbReference type="GO" id="GO:0008270">
    <property type="term" value="F:zinc ion binding"/>
    <property type="evidence" value="ECO:0007669"/>
    <property type="project" value="UniProtKB-KW"/>
</dbReference>
<dbReference type="OrthoDB" id="20052at2759"/>
<keyword evidence="1" id="KW-0479">Metal-binding</keyword>
<name>A0A6A6QNC3_9PEZI</name>
<feature type="repeat" description="ANK" evidence="4">
    <location>
        <begin position="63"/>
        <end position="91"/>
    </location>
</feature>
<dbReference type="Pfam" id="PF00569">
    <property type="entry name" value="ZZ"/>
    <property type="match status" value="1"/>
</dbReference>
<dbReference type="Proteomes" id="UP000799750">
    <property type="component" value="Unassembled WGS sequence"/>
</dbReference>
<dbReference type="SMART" id="SM00291">
    <property type="entry name" value="ZnF_ZZ"/>
    <property type="match status" value="1"/>
</dbReference>
<dbReference type="PROSITE" id="PS50088">
    <property type="entry name" value="ANK_REPEAT"/>
    <property type="match status" value="1"/>
</dbReference>
<evidence type="ECO:0000313" key="6">
    <source>
        <dbReference type="EMBL" id="KAF2493875.1"/>
    </source>
</evidence>
<organism evidence="6 7">
    <name type="scientific">Lophium mytilinum</name>
    <dbReference type="NCBI Taxonomy" id="390894"/>
    <lineage>
        <taxon>Eukaryota</taxon>
        <taxon>Fungi</taxon>
        <taxon>Dikarya</taxon>
        <taxon>Ascomycota</taxon>
        <taxon>Pezizomycotina</taxon>
        <taxon>Dothideomycetes</taxon>
        <taxon>Pleosporomycetidae</taxon>
        <taxon>Mytilinidiales</taxon>
        <taxon>Mytilinidiaceae</taxon>
        <taxon>Lophium</taxon>
    </lineage>
</organism>
<dbReference type="InterPro" id="IPR043145">
    <property type="entry name" value="Znf_ZZ_sf"/>
</dbReference>
<keyword evidence="2" id="KW-0863">Zinc-finger</keyword>
<keyword evidence="3" id="KW-0862">Zinc</keyword>
<accession>A0A6A6QNC3</accession>
<keyword evidence="7" id="KW-1185">Reference proteome</keyword>
<dbReference type="SUPFAM" id="SSF48403">
    <property type="entry name" value="Ankyrin repeat"/>
    <property type="match status" value="1"/>
</dbReference>